<organism evidence="2 3">
    <name type="scientific">Mycolicibacterium aubagnense</name>
    <dbReference type="NCBI Taxonomy" id="319707"/>
    <lineage>
        <taxon>Bacteria</taxon>
        <taxon>Bacillati</taxon>
        <taxon>Actinomycetota</taxon>
        <taxon>Actinomycetes</taxon>
        <taxon>Mycobacteriales</taxon>
        <taxon>Mycobacteriaceae</taxon>
        <taxon>Mycolicibacterium</taxon>
    </lineage>
</organism>
<keyword evidence="3" id="KW-1185">Reference proteome</keyword>
<evidence type="ECO:0000313" key="3">
    <source>
        <dbReference type="Proteomes" id="UP000465609"/>
    </source>
</evidence>
<proteinExistence type="predicted"/>
<evidence type="ECO:0000313" key="2">
    <source>
        <dbReference type="EMBL" id="BBX87433.1"/>
    </source>
</evidence>
<dbReference type="Proteomes" id="UP000465609">
    <property type="component" value="Chromosome"/>
</dbReference>
<keyword evidence="1" id="KW-1133">Transmembrane helix</keyword>
<dbReference type="EMBL" id="AP022577">
    <property type="protein sequence ID" value="BBX87433.1"/>
    <property type="molecule type" value="Genomic_DNA"/>
</dbReference>
<gene>
    <name evidence="2" type="ORF">MAUB_53060</name>
</gene>
<keyword evidence="1" id="KW-0472">Membrane</keyword>
<protein>
    <submittedName>
        <fullName evidence="2">Uncharacterized protein</fullName>
    </submittedName>
</protein>
<dbReference type="InterPro" id="IPR046231">
    <property type="entry name" value="DUF6264"/>
</dbReference>
<reference evidence="2 3" key="1">
    <citation type="journal article" date="2019" name="Emerg. Microbes Infect.">
        <title>Comprehensive subspecies identification of 175 nontuberculous mycobacteria species based on 7547 genomic profiles.</title>
        <authorList>
            <person name="Matsumoto Y."/>
            <person name="Kinjo T."/>
            <person name="Motooka D."/>
            <person name="Nabeya D."/>
            <person name="Jung N."/>
            <person name="Uechi K."/>
            <person name="Horii T."/>
            <person name="Iida T."/>
            <person name="Fujita J."/>
            <person name="Nakamura S."/>
        </authorList>
    </citation>
    <scope>NUCLEOTIDE SEQUENCE [LARGE SCALE GENOMIC DNA]</scope>
    <source>
        <strain evidence="2 3">JCM 15296</strain>
    </source>
</reference>
<accession>A0ABN5Z0G5</accession>
<feature type="transmembrane region" description="Helical" evidence="1">
    <location>
        <begin position="70"/>
        <end position="91"/>
    </location>
</feature>
<keyword evidence="1" id="KW-0812">Transmembrane</keyword>
<feature type="transmembrane region" description="Helical" evidence="1">
    <location>
        <begin position="98"/>
        <end position="119"/>
    </location>
</feature>
<name>A0ABN5Z0G5_9MYCO</name>
<sequence length="126" mass="13183">METSPTPAPAPQAAVSTRARTADGVAIVVLIVIQLAGAVAALLSCIVLPMSIDNCTYQACGDEKWIAWAIWMQIAAVAVAGALTAAGLIMLVRRRIGFWLPLLGCVIQWAVIVGAWHLAAQSGPLH</sequence>
<dbReference type="Pfam" id="PF19779">
    <property type="entry name" value="DUF6264"/>
    <property type="match status" value="1"/>
</dbReference>
<feature type="transmembrane region" description="Helical" evidence="1">
    <location>
        <begin position="25"/>
        <end position="50"/>
    </location>
</feature>
<dbReference type="RefSeq" id="WP_138229839.1">
    <property type="nucleotide sequence ID" value="NZ_AP022577.1"/>
</dbReference>
<evidence type="ECO:0000256" key="1">
    <source>
        <dbReference type="SAM" id="Phobius"/>
    </source>
</evidence>